<evidence type="ECO:0000256" key="8">
    <source>
        <dbReference type="ARBA" id="ARBA00023136"/>
    </source>
</evidence>
<organism evidence="13 14">
    <name type="scientific">Candidatus Desulfatibia profunda</name>
    <dbReference type="NCBI Taxonomy" id="2841695"/>
    <lineage>
        <taxon>Bacteria</taxon>
        <taxon>Pseudomonadati</taxon>
        <taxon>Thermodesulfobacteriota</taxon>
        <taxon>Desulfobacteria</taxon>
        <taxon>Desulfobacterales</taxon>
        <taxon>Desulfobacterales incertae sedis</taxon>
        <taxon>Candidatus Desulfatibia</taxon>
    </lineage>
</organism>
<dbReference type="Gene3D" id="3.30.700.10">
    <property type="entry name" value="Glycoprotein, Type 4 Pilin"/>
    <property type="match status" value="1"/>
</dbReference>
<evidence type="ECO:0000313" key="14">
    <source>
        <dbReference type="Proteomes" id="UP000603434"/>
    </source>
</evidence>
<dbReference type="Pfam" id="PF07963">
    <property type="entry name" value="N_methyl"/>
    <property type="match status" value="1"/>
</dbReference>
<dbReference type="InterPro" id="IPR045584">
    <property type="entry name" value="Pilin-like"/>
</dbReference>
<evidence type="ECO:0000256" key="3">
    <source>
        <dbReference type="ARBA" id="ARBA00022475"/>
    </source>
</evidence>
<protein>
    <recommendedName>
        <fullName evidence="2">Type II secretion system protein H</fullName>
    </recommendedName>
    <alternativeName>
        <fullName evidence="10">General secretion pathway protein H</fullName>
    </alternativeName>
</protein>
<keyword evidence="6 11" id="KW-0812">Transmembrane</keyword>
<dbReference type="InterPro" id="IPR016785">
    <property type="entry name" value="ComGD"/>
</dbReference>
<feature type="domain" description="General secretion pathway GspH" evidence="12">
    <location>
        <begin position="44"/>
        <end position="143"/>
    </location>
</feature>
<name>A0A8J6THX0_9BACT</name>
<feature type="transmembrane region" description="Helical" evidence="11">
    <location>
        <begin position="12"/>
        <end position="31"/>
    </location>
</feature>
<evidence type="ECO:0000256" key="6">
    <source>
        <dbReference type="ARBA" id="ARBA00022692"/>
    </source>
</evidence>
<evidence type="ECO:0000313" key="13">
    <source>
        <dbReference type="EMBL" id="MBC8362435.1"/>
    </source>
</evidence>
<dbReference type="GO" id="GO:0015628">
    <property type="term" value="P:protein secretion by the type II secretion system"/>
    <property type="evidence" value="ECO:0007669"/>
    <property type="project" value="InterPro"/>
</dbReference>
<evidence type="ECO:0000256" key="4">
    <source>
        <dbReference type="ARBA" id="ARBA00022481"/>
    </source>
</evidence>
<dbReference type="SUPFAM" id="SSF54523">
    <property type="entry name" value="Pili subunits"/>
    <property type="match status" value="1"/>
</dbReference>
<keyword evidence="8 11" id="KW-0472">Membrane</keyword>
<dbReference type="EMBL" id="JACNJH010000191">
    <property type="protein sequence ID" value="MBC8362435.1"/>
    <property type="molecule type" value="Genomic_DNA"/>
</dbReference>
<dbReference type="NCBIfam" id="TIGR02532">
    <property type="entry name" value="IV_pilin_GFxxxE"/>
    <property type="match status" value="1"/>
</dbReference>
<evidence type="ECO:0000256" key="10">
    <source>
        <dbReference type="ARBA" id="ARBA00030775"/>
    </source>
</evidence>
<comment type="caution">
    <text evidence="13">The sequence shown here is derived from an EMBL/GenBank/DDBJ whole genome shotgun (WGS) entry which is preliminary data.</text>
</comment>
<evidence type="ECO:0000256" key="2">
    <source>
        <dbReference type="ARBA" id="ARBA00021549"/>
    </source>
</evidence>
<dbReference type="Pfam" id="PF12019">
    <property type="entry name" value="GspH"/>
    <property type="match status" value="1"/>
</dbReference>
<dbReference type="AlphaFoldDB" id="A0A8J6THX0"/>
<sequence>MRQNAGFTVFELLIVIAIAGVLTAIAVPNFLGYQYSYRLKGAISTLRGDLYGTKMLAIKRGVQYKVVFTADGYQIQRGTSSSGTFTLDQTEITRNFADEYPGVTADTAATANPVFSPRGTATPVTITLKTSQKSQTITISLAGRIKVN</sequence>
<keyword evidence="3" id="KW-1003">Cell membrane</keyword>
<keyword evidence="4" id="KW-0488">Methylation</keyword>
<keyword evidence="7 11" id="KW-1133">Transmembrane helix</keyword>
<dbReference type="GO" id="GO:0005886">
    <property type="term" value="C:plasma membrane"/>
    <property type="evidence" value="ECO:0007669"/>
    <property type="project" value="UniProtKB-SubCell"/>
</dbReference>
<dbReference type="InterPro" id="IPR022346">
    <property type="entry name" value="T2SS_GspH"/>
</dbReference>
<comment type="similarity">
    <text evidence="9">Belongs to the GSP H family.</text>
</comment>
<dbReference type="Proteomes" id="UP000603434">
    <property type="component" value="Unassembled WGS sequence"/>
</dbReference>
<accession>A0A8J6THX0</accession>
<reference evidence="13 14" key="1">
    <citation type="submission" date="2020-08" db="EMBL/GenBank/DDBJ databases">
        <title>Bridging the membrane lipid divide: bacteria of the FCB group superphylum have the potential to synthesize archaeal ether lipids.</title>
        <authorList>
            <person name="Villanueva L."/>
            <person name="Von Meijenfeldt F.A.B."/>
            <person name="Westbye A.B."/>
            <person name="Yadav S."/>
            <person name="Hopmans E.C."/>
            <person name="Dutilh B.E."/>
            <person name="Sinninghe Damste J.S."/>
        </authorList>
    </citation>
    <scope>NUCLEOTIDE SEQUENCE [LARGE SCALE GENOMIC DNA]</scope>
    <source>
        <strain evidence="13">NIOZ-UU30</strain>
    </source>
</reference>
<gene>
    <name evidence="13" type="ORF">H8E23_13675</name>
</gene>
<dbReference type="InterPro" id="IPR012902">
    <property type="entry name" value="N_methyl_site"/>
</dbReference>
<evidence type="ECO:0000256" key="5">
    <source>
        <dbReference type="ARBA" id="ARBA00022519"/>
    </source>
</evidence>
<proteinExistence type="inferred from homology"/>
<keyword evidence="5" id="KW-0997">Cell inner membrane</keyword>
<evidence type="ECO:0000256" key="7">
    <source>
        <dbReference type="ARBA" id="ARBA00022989"/>
    </source>
</evidence>
<evidence type="ECO:0000256" key="11">
    <source>
        <dbReference type="SAM" id="Phobius"/>
    </source>
</evidence>
<dbReference type="GO" id="GO:0030420">
    <property type="term" value="P:establishment of competence for transformation"/>
    <property type="evidence" value="ECO:0007669"/>
    <property type="project" value="InterPro"/>
</dbReference>
<comment type="subcellular location">
    <subcellularLocation>
        <location evidence="1">Cell inner membrane</location>
        <topology evidence="1">Single-pass membrane protein</topology>
    </subcellularLocation>
</comment>
<dbReference type="PIRSF" id="PIRSF021292">
    <property type="entry name" value="Competence_ComGD"/>
    <property type="match status" value="1"/>
</dbReference>
<evidence type="ECO:0000256" key="9">
    <source>
        <dbReference type="ARBA" id="ARBA00025772"/>
    </source>
</evidence>
<dbReference type="GO" id="GO:0015627">
    <property type="term" value="C:type II protein secretion system complex"/>
    <property type="evidence" value="ECO:0007669"/>
    <property type="project" value="InterPro"/>
</dbReference>
<evidence type="ECO:0000256" key="1">
    <source>
        <dbReference type="ARBA" id="ARBA00004377"/>
    </source>
</evidence>
<evidence type="ECO:0000259" key="12">
    <source>
        <dbReference type="Pfam" id="PF12019"/>
    </source>
</evidence>